<gene>
    <name evidence="2" type="ORF">ERS852478_00390</name>
</gene>
<keyword evidence="2" id="KW-0378">Hydrolase</keyword>
<dbReference type="Gene3D" id="3.40.50.1820">
    <property type="entry name" value="alpha/beta hydrolase"/>
    <property type="match status" value="1"/>
</dbReference>
<name>A0A173XRB9_9FIRM</name>
<dbReference type="GO" id="GO:0047617">
    <property type="term" value="F:fatty acyl-CoA hydrolase activity"/>
    <property type="evidence" value="ECO:0007669"/>
    <property type="project" value="TreeGrafter"/>
</dbReference>
<dbReference type="InterPro" id="IPR029058">
    <property type="entry name" value="AB_hydrolase_fold"/>
</dbReference>
<dbReference type="PANTHER" id="PTHR10824:SF4">
    <property type="entry name" value="ACYL-COENZYME A THIOESTERASE 1-LIKE"/>
    <property type="match status" value="1"/>
</dbReference>
<dbReference type="eggNOG" id="COG1073">
    <property type="taxonomic scope" value="Bacteria"/>
</dbReference>
<dbReference type="GO" id="GO:0006631">
    <property type="term" value="P:fatty acid metabolic process"/>
    <property type="evidence" value="ECO:0007669"/>
    <property type="project" value="TreeGrafter"/>
</dbReference>
<proteinExistence type="predicted"/>
<dbReference type="PANTHER" id="PTHR10824">
    <property type="entry name" value="ACYL-COENZYME A THIOESTERASE-RELATED"/>
    <property type="match status" value="1"/>
</dbReference>
<reference evidence="2 3" key="1">
    <citation type="submission" date="2015-09" db="EMBL/GenBank/DDBJ databases">
        <authorList>
            <consortium name="Pathogen Informatics"/>
        </authorList>
    </citation>
    <scope>NUCLEOTIDE SEQUENCE [LARGE SCALE GENOMIC DNA]</scope>
    <source>
        <strain evidence="2 3">2789STDY5834863</strain>
    </source>
</reference>
<dbReference type="AlphaFoldDB" id="A0A173XRB9"/>
<organism evidence="2 3">
    <name type="scientific">Blautia wexlerae</name>
    <dbReference type="NCBI Taxonomy" id="418240"/>
    <lineage>
        <taxon>Bacteria</taxon>
        <taxon>Bacillati</taxon>
        <taxon>Bacillota</taxon>
        <taxon>Clostridia</taxon>
        <taxon>Lachnospirales</taxon>
        <taxon>Lachnospiraceae</taxon>
        <taxon>Blautia</taxon>
    </lineage>
</organism>
<dbReference type="GO" id="GO:0006637">
    <property type="term" value="P:acyl-CoA metabolic process"/>
    <property type="evidence" value="ECO:0007669"/>
    <property type="project" value="TreeGrafter"/>
</dbReference>
<dbReference type="Proteomes" id="UP000095431">
    <property type="component" value="Unassembled WGS sequence"/>
</dbReference>
<dbReference type="Pfam" id="PF08840">
    <property type="entry name" value="BAAT_C"/>
    <property type="match status" value="1"/>
</dbReference>
<protein>
    <submittedName>
        <fullName evidence="2">BAAT / Acyl-CoA thioester hydrolase C terminal</fullName>
    </submittedName>
</protein>
<evidence type="ECO:0000313" key="3">
    <source>
        <dbReference type="Proteomes" id="UP000095431"/>
    </source>
</evidence>
<evidence type="ECO:0000259" key="1">
    <source>
        <dbReference type="Pfam" id="PF08840"/>
    </source>
</evidence>
<dbReference type="InterPro" id="IPR014940">
    <property type="entry name" value="BAAT_C"/>
</dbReference>
<sequence length="327" mass="37657">MKVEMIQIKKRHFDVETDGFYGAYWKCKTGSDCAMIAMIGDDPEDYLARTSVKWLHKLGVNVMTMSSGKKDYGHHNYPLERIEKAINWLKAHGDQKIGIVGASTTGTLALTAASYFKDITLTIGLTPSDFIWQGFMQGKRDGCKEWPIDGESLFSYKGEPLPHMPFCYKHPDYWHVIEKETKRTGDMINSRKLFDDSEKAHPITEDEMIKIEKIHGTVLLIGAEDDVLWDTAKYIRRMKQRMKEHSHTCTLDYVIYEHGTHFVFPESMLKTMLPVGSGLFVKLAFQAAKKHPKECRRARLDIDWRVRNAVAKWKSASAKWKLNTCEK</sequence>
<dbReference type="SUPFAM" id="SSF53474">
    <property type="entry name" value="alpha/beta-Hydrolases"/>
    <property type="match status" value="1"/>
</dbReference>
<evidence type="ECO:0000313" key="2">
    <source>
        <dbReference type="EMBL" id="CUN53125.1"/>
    </source>
</evidence>
<accession>A0A173XRB9</accession>
<dbReference type="EMBL" id="CYZN01000002">
    <property type="protein sequence ID" value="CUN53125.1"/>
    <property type="molecule type" value="Genomic_DNA"/>
</dbReference>
<feature type="domain" description="BAAT/Acyl-CoA thioester hydrolase C-terminal" evidence="1">
    <location>
        <begin position="79"/>
        <end position="265"/>
    </location>
</feature>